<name>A0A1G5R1I5_9GAMM</name>
<dbReference type="GO" id="GO:0004519">
    <property type="term" value="F:endonuclease activity"/>
    <property type="evidence" value="ECO:0007669"/>
    <property type="project" value="UniProtKB-KW"/>
</dbReference>
<dbReference type="Proteomes" id="UP000199648">
    <property type="component" value="Unassembled WGS sequence"/>
</dbReference>
<dbReference type="AlphaFoldDB" id="A0A1G5R1I5"/>
<protein>
    <submittedName>
        <fullName evidence="1">Putative endonuclease</fullName>
    </submittedName>
</protein>
<proteinExistence type="predicted"/>
<evidence type="ECO:0000313" key="1">
    <source>
        <dbReference type="EMBL" id="SCZ67857.1"/>
    </source>
</evidence>
<dbReference type="SUPFAM" id="SSF82771">
    <property type="entry name" value="GIY-YIG endonuclease"/>
    <property type="match status" value="1"/>
</dbReference>
<organism evidence="1 2">
    <name type="scientific">Thiohalomonas denitrificans</name>
    <dbReference type="NCBI Taxonomy" id="415747"/>
    <lineage>
        <taxon>Bacteria</taxon>
        <taxon>Pseudomonadati</taxon>
        <taxon>Pseudomonadota</taxon>
        <taxon>Gammaproteobacteria</taxon>
        <taxon>Thiohalomonadales</taxon>
        <taxon>Thiohalomonadaceae</taxon>
        <taxon>Thiohalomonas</taxon>
    </lineage>
</organism>
<reference evidence="1 2" key="1">
    <citation type="submission" date="2016-10" db="EMBL/GenBank/DDBJ databases">
        <authorList>
            <person name="de Groot N.N."/>
        </authorList>
    </citation>
    <scope>NUCLEOTIDE SEQUENCE [LARGE SCALE GENOMIC DNA]</scope>
    <source>
        <strain evidence="1 2">HLD2</strain>
    </source>
</reference>
<dbReference type="InterPro" id="IPR050190">
    <property type="entry name" value="UPF0213_domain"/>
</dbReference>
<gene>
    <name evidence="1" type="ORF">SAMN03097708_03215</name>
</gene>
<keyword evidence="1" id="KW-0255">Endonuclease</keyword>
<dbReference type="STRING" id="415747.SAMN03097708_03215"/>
<sequence>MSEGFTKKYRVHRLVYFELHEDMVGAIVREKRLKKWNRGWKLALIEKGDPEWRDLYPEIAF</sequence>
<keyword evidence="1" id="KW-0378">Hydrolase</keyword>
<keyword evidence="2" id="KW-1185">Reference proteome</keyword>
<dbReference type="PANTHER" id="PTHR34477">
    <property type="entry name" value="UPF0213 PROTEIN YHBQ"/>
    <property type="match status" value="1"/>
</dbReference>
<dbReference type="InterPro" id="IPR035901">
    <property type="entry name" value="GIY-YIG_endonuc_sf"/>
</dbReference>
<keyword evidence="1" id="KW-0540">Nuclease</keyword>
<evidence type="ECO:0000313" key="2">
    <source>
        <dbReference type="Proteomes" id="UP000199648"/>
    </source>
</evidence>
<dbReference type="PANTHER" id="PTHR34477:SF5">
    <property type="entry name" value="BSL5627 PROTEIN"/>
    <property type="match status" value="1"/>
</dbReference>
<accession>A0A1G5R1I5</accession>
<dbReference type="EMBL" id="FMWD01000017">
    <property type="protein sequence ID" value="SCZ67857.1"/>
    <property type="molecule type" value="Genomic_DNA"/>
</dbReference>
<dbReference type="Gene3D" id="3.40.1440.10">
    <property type="entry name" value="GIY-YIG endonuclease"/>
    <property type="match status" value="1"/>
</dbReference>